<name>A0A3S9LWA6_APHGI</name>
<evidence type="ECO:0000313" key="11">
    <source>
        <dbReference type="EMBL" id="AZQ24908.1"/>
    </source>
</evidence>
<evidence type="ECO:0000256" key="10">
    <source>
        <dbReference type="RuleBase" id="RU351113"/>
    </source>
</evidence>
<dbReference type="GO" id="GO:0005886">
    <property type="term" value="C:plasma membrane"/>
    <property type="evidence" value="ECO:0007669"/>
    <property type="project" value="UniProtKB-SubCell"/>
</dbReference>
<keyword evidence="5 10" id="KW-0552">Olfaction</keyword>
<evidence type="ECO:0000256" key="5">
    <source>
        <dbReference type="ARBA" id="ARBA00022725"/>
    </source>
</evidence>
<sequence>MNFEIAKSVIERVKNQLKFIGIWPFGLTFLAKIRFSLLVFYHANHLMMGYADLISIFGDIEKTVENFSETNTQSSILIRILLLKLSKDLQILLATTLNHMNEENYRDDDEKRIFIKYYLLADKLLKYGIYFAMGSTIYWYVKGIPAYIDARLHNETAILATPYRLCTFIDITPLHRTLIIYVFELTMIYINNIGIYMLTLYTLIVLNMCVQLAILSHRIKIYFKDDHKNIRKENSFKYYVDKHSQLISMIQKINDIYYFQLFYELLSFTVLLGLLMYTGSESFNNDDIAGAIFIGCYICCMMIIIFCTCYLGECIHTEVDNLRDTYYQCLSYNLSMEDKKKITNLQMILKFQMFFFANDFFQYFYHFLNMMYYHIFL</sequence>
<dbReference type="InterPro" id="IPR004117">
    <property type="entry name" value="7tm6_olfct_rcpt"/>
</dbReference>
<dbReference type="GO" id="GO:0005549">
    <property type="term" value="F:odorant binding"/>
    <property type="evidence" value="ECO:0007669"/>
    <property type="project" value="InterPro"/>
</dbReference>
<keyword evidence="8 10" id="KW-0675">Receptor</keyword>
<dbReference type="GO" id="GO:0007165">
    <property type="term" value="P:signal transduction"/>
    <property type="evidence" value="ECO:0007669"/>
    <property type="project" value="UniProtKB-KW"/>
</dbReference>
<keyword evidence="6 10" id="KW-1133">Transmembrane helix</keyword>
<keyword evidence="3 10" id="KW-0716">Sensory transduction</keyword>
<dbReference type="GO" id="GO:0004984">
    <property type="term" value="F:olfactory receptor activity"/>
    <property type="evidence" value="ECO:0007669"/>
    <property type="project" value="InterPro"/>
</dbReference>
<reference evidence="11" key="1">
    <citation type="journal article" date="2018" name="Front. Physiol.">
        <title>Differential Expression Analysis of Olfactory Genes Based on a Combination of Sequencing Platforms and Behavioral Investigations in Aphidius gifuensis.</title>
        <authorList>
            <person name="Fan J."/>
            <person name="Zhang Q."/>
            <person name="Xu Q."/>
            <person name="Xue W."/>
            <person name="Han Z."/>
            <person name="Sun J."/>
            <person name="Chen J."/>
        </authorList>
    </citation>
    <scope>NUCLEOTIDE SEQUENCE</scope>
</reference>
<evidence type="ECO:0000256" key="6">
    <source>
        <dbReference type="ARBA" id="ARBA00022989"/>
    </source>
</evidence>
<feature type="transmembrane region" description="Helical" evidence="10">
    <location>
        <begin position="256"/>
        <end position="276"/>
    </location>
</feature>
<proteinExistence type="evidence at transcript level"/>
<feature type="transmembrane region" description="Helical" evidence="10">
    <location>
        <begin position="348"/>
        <end position="368"/>
    </location>
</feature>
<evidence type="ECO:0000256" key="4">
    <source>
        <dbReference type="ARBA" id="ARBA00022692"/>
    </source>
</evidence>
<dbReference type="OrthoDB" id="6617147at2759"/>
<organism evidence="11">
    <name type="scientific">Aphidius gifuensis</name>
    <name type="common">Parasitoid wasp</name>
    <dbReference type="NCBI Taxonomy" id="684658"/>
    <lineage>
        <taxon>Eukaryota</taxon>
        <taxon>Metazoa</taxon>
        <taxon>Ecdysozoa</taxon>
        <taxon>Arthropoda</taxon>
        <taxon>Hexapoda</taxon>
        <taxon>Insecta</taxon>
        <taxon>Pterygota</taxon>
        <taxon>Neoptera</taxon>
        <taxon>Endopterygota</taxon>
        <taxon>Hymenoptera</taxon>
        <taxon>Apocrita</taxon>
        <taxon>Ichneumonoidea</taxon>
        <taxon>Braconidae</taxon>
        <taxon>Aphidiinae</taxon>
        <taxon>Aphidius</taxon>
    </lineage>
</organism>
<dbReference type="Pfam" id="PF02949">
    <property type="entry name" value="7tm_6"/>
    <property type="match status" value="1"/>
</dbReference>
<evidence type="ECO:0000256" key="3">
    <source>
        <dbReference type="ARBA" id="ARBA00022606"/>
    </source>
</evidence>
<feature type="transmembrane region" description="Helical" evidence="10">
    <location>
        <begin position="124"/>
        <end position="141"/>
    </location>
</feature>
<dbReference type="AlphaFoldDB" id="A0A3S9LWA6"/>
<evidence type="ECO:0000256" key="2">
    <source>
        <dbReference type="ARBA" id="ARBA00022475"/>
    </source>
</evidence>
<keyword evidence="4 10" id="KW-0812">Transmembrane</keyword>
<keyword evidence="2" id="KW-1003">Cell membrane</keyword>
<dbReference type="PANTHER" id="PTHR21137">
    <property type="entry name" value="ODORANT RECEPTOR"/>
    <property type="match status" value="1"/>
</dbReference>
<dbReference type="PANTHER" id="PTHR21137:SF35">
    <property type="entry name" value="ODORANT RECEPTOR 19A-RELATED"/>
    <property type="match status" value="1"/>
</dbReference>
<evidence type="ECO:0000256" key="1">
    <source>
        <dbReference type="ARBA" id="ARBA00004651"/>
    </source>
</evidence>
<feature type="transmembrane region" description="Helical" evidence="10">
    <location>
        <begin position="20"/>
        <end position="41"/>
    </location>
</feature>
<feature type="transmembrane region" description="Helical" evidence="10">
    <location>
        <begin position="288"/>
        <end position="311"/>
    </location>
</feature>
<keyword evidence="7 10" id="KW-0472">Membrane</keyword>
<keyword evidence="9 10" id="KW-0807">Transducer</keyword>
<accession>A0A3S9LWA6</accession>
<comment type="caution">
    <text evidence="10">Lacks conserved residue(s) required for the propagation of feature annotation.</text>
</comment>
<evidence type="ECO:0000256" key="9">
    <source>
        <dbReference type="ARBA" id="ARBA00023224"/>
    </source>
</evidence>
<comment type="subcellular location">
    <subcellularLocation>
        <location evidence="1 10">Cell membrane</location>
        <topology evidence="1 10">Multi-pass membrane protein</topology>
    </subcellularLocation>
</comment>
<dbReference type="EMBL" id="MK048967">
    <property type="protein sequence ID" value="AZQ24908.1"/>
    <property type="molecule type" value="mRNA"/>
</dbReference>
<evidence type="ECO:0000256" key="8">
    <source>
        <dbReference type="ARBA" id="ARBA00023170"/>
    </source>
</evidence>
<evidence type="ECO:0000256" key="7">
    <source>
        <dbReference type="ARBA" id="ARBA00023136"/>
    </source>
</evidence>
<feature type="transmembrane region" description="Helical" evidence="10">
    <location>
        <begin position="193"/>
        <end position="215"/>
    </location>
</feature>
<comment type="similarity">
    <text evidence="10">Belongs to the insect chemoreceptor superfamily. Heteromeric odorant receptor channel (TC 1.A.69) family.</text>
</comment>
<protein>
    <recommendedName>
        <fullName evidence="10">Odorant receptor</fullName>
    </recommendedName>
</protein>